<dbReference type="PANTHER" id="PTHR28026">
    <property type="entry name" value="DUF962 DOMAIN PROTEIN (AFU_ORTHOLOGUE AFUA_8G05310)"/>
    <property type="match status" value="1"/>
</dbReference>
<dbReference type="RefSeq" id="WP_135763442.1">
    <property type="nucleotide sequence ID" value="NZ_RQHV01000036.1"/>
</dbReference>
<feature type="transmembrane region" description="Helical" evidence="1">
    <location>
        <begin position="20"/>
        <end position="39"/>
    </location>
</feature>
<proteinExistence type="predicted"/>
<sequence>MRFAKEMAFYSAYHQEKRNVWIHVIGVPMITFTLFLVLSRYSLTELQGFHVTAATVFVAAVLAYYFTLDFIFAIAATLLFGSLYVLAQYLTSTLSSEVAWAVFGLGQLVGWGAQFYGHFIFEKSRPALFDNLFQALVSAPLFVIADVFFELGYRTDLKDAIERELKERGKWKDFSHAHAK</sequence>
<dbReference type="GO" id="GO:0046521">
    <property type="term" value="P:sphingoid catabolic process"/>
    <property type="evidence" value="ECO:0007669"/>
    <property type="project" value="TreeGrafter"/>
</dbReference>
<keyword evidence="3" id="KW-1185">Reference proteome</keyword>
<dbReference type="Pfam" id="PF06127">
    <property type="entry name" value="Mpo1-like"/>
    <property type="match status" value="1"/>
</dbReference>
<dbReference type="PANTHER" id="PTHR28026:SF9">
    <property type="entry name" value="2-HYDROXY-PALMITIC ACID DIOXYGENASE MPO1"/>
    <property type="match status" value="1"/>
</dbReference>
<accession>A0A4R9LSX2</accession>
<evidence type="ECO:0000313" key="3">
    <source>
        <dbReference type="Proteomes" id="UP000298264"/>
    </source>
</evidence>
<evidence type="ECO:0000256" key="1">
    <source>
        <dbReference type="SAM" id="Phobius"/>
    </source>
</evidence>
<feature type="transmembrane region" description="Helical" evidence="1">
    <location>
        <begin position="133"/>
        <end position="153"/>
    </location>
</feature>
<feature type="transmembrane region" description="Helical" evidence="1">
    <location>
        <begin position="71"/>
        <end position="91"/>
    </location>
</feature>
<dbReference type="OrthoDB" id="5515308at2"/>
<feature type="transmembrane region" description="Helical" evidence="1">
    <location>
        <begin position="98"/>
        <end position="121"/>
    </location>
</feature>
<comment type="caution">
    <text evidence="2">The sequence shown here is derived from an EMBL/GenBank/DDBJ whole genome shotgun (WGS) entry which is preliminary data.</text>
</comment>
<dbReference type="InterPro" id="IPR009305">
    <property type="entry name" value="Mpo1-like"/>
</dbReference>
<name>A0A4R9LSX2_9LEPT</name>
<dbReference type="Proteomes" id="UP000298264">
    <property type="component" value="Unassembled WGS sequence"/>
</dbReference>
<reference evidence="2" key="1">
    <citation type="journal article" date="2019" name="PLoS Negl. Trop. Dis.">
        <title>Revisiting the worldwide diversity of Leptospira species in the environment.</title>
        <authorList>
            <person name="Vincent A.T."/>
            <person name="Schiettekatte O."/>
            <person name="Bourhy P."/>
            <person name="Veyrier F.J."/>
            <person name="Picardeau M."/>
        </authorList>
    </citation>
    <scope>NUCLEOTIDE SEQUENCE [LARGE SCALE GENOMIC DNA]</scope>
    <source>
        <strain evidence="2">201400974</strain>
    </source>
</reference>
<gene>
    <name evidence="2" type="ORF">EHS11_05720</name>
</gene>
<dbReference type="AlphaFoldDB" id="A0A4R9LSX2"/>
<keyword evidence="1" id="KW-1133">Transmembrane helix</keyword>
<keyword evidence="1" id="KW-0472">Membrane</keyword>
<organism evidence="2 3">
    <name type="scientific">Leptospira ilyithenensis</name>
    <dbReference type="NCBI Taxonomy" id="2484901"/>
    <lineage>
        <taxon>Bacteria</taxon>
        <taxon>Pseudomonadati</taxon>
        <taxon>Spirochaetota</taxon>
        <taxon>Spirochaetia</taxon>
        <taxon>Leptospirales</taxon>
        <taxon>Leptospiraceae</taxon>
        <taxon>Leptospira</taxon>
    </lineage>
</organism>
<keyword evidence="1" id="KW-0812">Transmembrane</keyword>
<evidence type="ECO:0000313" key="2">
    <source>
        <dbReference type="EMBL" id="TGN12002.1"/>
    </source>
</evidence>
<protein>
    <submittedName>
        <fullName evidence="2">DUF962 domain-containing protein</fullName>
    </submittedName>
</protein>
<dbReference type="GO" id="GO:0016020">
    <property type="term" value="C:membrane"/>
    <property type="evidence" value="ECO:0007669"/>
    <property type="project" value="GOC"/>
</dbReference>
<feature type="transmembrane region" description="Helical" evidence="1">
    <location>
        <begin position="46"/>
        <end position="65"/>
    </location>
</feature>
<dbReference type="EMBL" id="RQHV01000036">
    <property type="protein sequence ID" value="TGN12002.1"/>
    <property type="molecule type" value="Genomic_DNA"/>
</dbReference>